<name>A0A382X4I4_9ZZZZ</name>
<accession>A0A382X4I4</accession>
<dbReference type="AlphaFoldDB" id="A0A382X4I4"/>
<organism evidence="1">
    <name type="scientific">marine metagenome</name>
    <dbReference type="NCBI Taxonomy" id="408172"/>
    <lineage>
        <taxon>unclassified sequences</taxon>
        <taxon>metagenomes</taxon>
        <taxon>ecological metagenomes</taxon>
    </lineage>
</organism>
<reference evidence="1" key="1">
    <citation type="submission" date="2018-05" db="EMBL/GenBank/DDBJ databases">
        <authorList>
            <person name="Lanie J.A."/>
            <person name="Ng W.-L."/>
            <person name="Kazmierczak K.M."/>
            <person name="Andrzejewski T.M."/>
            <person name="Davidsen T.M."/>
            <person name="Wayne K.J."/>
            <person name="Tettelin H."/>
            <person name="Glass J.I."/>
            <person name="Rusch D."/>
            <person name="Podicherti R."/>
            <person name="Tsui H.-C.T."/>
            <person name="Winkler M.E."/>
        </authorList>
    </citation>
    <scope>NUCLEOTIDE SEQUENCE</scope>
</reference>
<dbReference type="EMBL" id="UINC01164963">
    <property type="protein sequence ID" value="SVD66086.1"/>
    <property type="molecule type" value="Genomic_DNA"/>
</dbReference>
<proteinExistence type="predicted"/>
<gene>
    <name evidence="1" type="ORF">METZ01_LOCUS418940</name>
</gene>
<sequence length="30" mass="3369">MHHSQSGQTDATKYNIDLYQAISELTSELS</sequence>
<evidence type="ECO:0000313" key="1">
    <source>
        <dbReference type="EMBL" id="SVD66086.1"/>
    </source>
</evidence>
<feature type="non-terminal residue" evidence="1">
    <location>
        <position position="30"/>
    </location>
</feature>
<protein>
    <submittedName>
        <fullName evidence="1">Uncharacterized protein</fullName>
    </submittedName>
</protein>